<protein>
    <submittedName>
        <fullName evidence="2">Uncharacterized protein</fullName>
    </submittedName>
</protein>
<proteinExistence type="predicted"/>
<evidence type="ECO:0000256" key="1">
    <source>
        <dbReference type="SAM" id="MobiDB-lite"/>
    </source>
</evidence>
<dbReference type="EMBL" id="ANIZ01001372">
    <property type="protein sequence ID" value="ETI47964.1"/>
    <property type="molecule type" value="Genomic_DNA"/>
</dbReference>
<evidence type="ECO:0000313" key="3">
    <source>
        <dbReference type="EMBL" id="ETI47994.1"/>
    </source>
</evidence>
<reference evidence="2 4" key="1">
    <citation type="submission" date="2013-11" db="EMBL/GenBank/DDBJ databases">
        <title>The Genome Sequence of Phytophthora parasitica P1569.</title>
        <authorList>
            <consortium name="The Broad Institute Genomics Platform"/>
            <person name="Russ C."/>
            <person name="Tyler B."/>
            <person name="Panabieres F."/>
            <person name="Shan W."/>
            <person name="Tripathy S."/>
            <person name="Grunwald N."/>
            <person name="Machado M."/>
            <person name="Johnson C.S."/>
            <person name="Arredondo F."/>
            <person name="Hong C."/>
            <person name="Coffey M."/>
            <person name="Young S.K."/>
            <person name="Zeng Q."/>
            <person name="Gargeya S."/>
            <person name="Fitzgerald M."/>
            <person name="Abouelleil A."/>
            <person name="Alvarado L."/>
            <person name="Chapman S.B."/>
            <person name="Gainer-Dewar J."/>
            <person name="Goldberg J."/>
            <person name="Griggs A."/>
            <person name="Gujja S."/>
            <person name="Hansen M."/>
            <person name="Howarth C."/>
            <person name="Imamovic A."/>
            <person name="Ireland A."/>
            <person name="Larimer J."/>
            <person name="McCowan C."/>
            <person name="Murphy C."/>
            <person name="Pearson M."/>
            <person name="Poon T.W."/>
            <person name="Priest M."/>
            <person name="Roberts A."/>
            <person name="Saif S."/>
            <person name="Shea T."/>
            <person name="Sykes S."/>
            <person name="Wortman J."/>
            <person name="Nusbaum C."/>
            <person name="Birren B."/>
        </authorList>
    </citation>
    <scope>NUCLEOTIDE SEQUENCE [LARGE SCALE GENOMIC DNA]</scope>
    <source>
        <strain evidence="2 4">P1569</strain>
    </source>
</reference>
<dbReference type="HOGENOM" id="CLU_2676460_0_0_1"/>
<dbReference type="EMBL" id="ANIZ01001371">
    <property type="protein sequence ID" value="ETI47994.1"/>
    <property type="molecule type" value="Genomic_DNA"/>
</dbReference>
<organism evidence="2 4">
    <name type="scientific">Phytophthora nicotianae P1569</name>
    <dbReference type="NCBI Taxonomy" id="1317065"/>
    <lineage>
        <taxon>Eukaryota</taxon>
        <taxon>Sar</taxon>
        <taxon>Stramenopiles</taxon>
        <taxon>Oomycota</taxon>
        <taxon>Peronosporomycetes</taxon>
        <taxon>Peronosporales</taxon>
        <taxon>Peronosporaceae</taxon>
        <taxon>Phytophthora</taxon>
    </lineage>
</organism>
<keyword evidence="4" id="KW-1185">Reference proteome</keyword>
<gene>
    <name evidence="3" type="ORF">F443_07906</name>
    <name evidence="2" type="ORF">F443_07908</name>
</gene>
<comment type="caution">
    <text evidence="2">The sequence shown here is derived from an EMBL/GenBank/DDBJ whole genome shotgun (WGS) entry which is preliminary data.</text>
</comment>
<dbReference type="AlphaFoldDB" id="V9F8Z2"/>
<evidence type="ECO:0000313" key="2">
    <source>
        <dbReference type="EMBL" id="ETI47964.1"/>
    </source>
</evidence>
<accession>V9F8Z2</accession>
<evidence type="ECO:0000313" key="4">
    <source>
        <dbReference type="Proteomes" id="UP000018721"/>
    </source>
</evidence>
<dbReference type="Proteomes" id="UP000018721">
    <property type="component" value="Unassembled WGS sequence"/>
</dbReference>
<sequence>MSGNVSIGSCGGGTTRSAGTRSDNVNTPAILQLPLHPTAPLKKSSDQRDYCTSCHCGVGPAASTPCRSCWREWRK</sequence>
<name>V9F8Z2_PHYNI</name>
<feature type="region of interest" description="Disordered" evidence="1">
    <location>
        <begin position="1"/>
        <end position="49"/>
    </location>
</feature>